<dbReference type="PANTHER" id="PTHR43245:SF52">
    <property type="entry name" value="NAD-DEPENDENT EPIMERASE_DEHYDRATASE"/>
    <property type="match status" value="1"/>
</dbReference>
<reference evidence="2 3" key="1">
    <citation type="submission" date="2019-06" db="EMBL/GenBank/DDBJ databases">
        <title>Sequencing the genomes of 1000 actinobacteria strains.</title>
        <authorList>
            <person name="Klenk H.-P."/>
        </authorList>
    </citation>
    <scope>NUCLEOTIDE SEQUENCE [LARGE SCALE GENOMIC DNA]</scope>
    <source>
        <strain evidence="2 3">DSM 24617</strain>
    </source>
</reference>
<dbReference type="InterPro" id="IPR036291">
    <property type="entry name" value="NAD(P)-bd_dom_sf"/>
</dbReference>
<gene>
    <name evidence="2" type="ORF">FB554_0112</name>
</gene>
<evidence type="ECO:0000313" key="2">
    <source>
        <dbReference type="EMBL" id="TQL31997.1"/>
    </source>
</evidence>
<evidence type="ECO:0000259" key="1">
    <source>
        <dbReference type="Pfam" id="PF01370"/>
    </source>
</evidence>
<dbReference type="AlphaFoldDB" id="A0A542X823"/>
<dbReference type="Pfam" id="PF01370">
    <property type="entry name" value="Epimerase"/>
    <property type="match status" value="1"/>
</dbReference>
<protein>
    <submittedName>
        <fullName evidence="2">UDP-glucose 4-epimerase</fullName>
    </submittedName>
</protein>
<sequence length="333" mass="35827">MGKVVLVTGVSRLVGGLTARALSEHDDVDRVIGVDSVPPPHSIGSARFVRADIRNPIIGKVIRQEQVDTVVHLGVITTPRQAGGRTAQKEINVIGTMQLLAACQKAESLNRLVVKSTGAVYGASPRDPAMFTEDMTPRRAPTAGFPRDSVEVENYVRGFARRRPDVDITLLRMANIAGPGMRTPLSDYFRMRAMPVPMGYDGRIQVLHLDDAVRSLVTSATSEATGIINIAGDGIVTVRQAARLAGRPTVPFVPVLAGAVTSGARAARLGAFDSSQWQWLCYGRALDTTRMRELLGFTPDHTTRDTIREVFGADPVWPPSPGVAISSLIGDRS</sequence>
<dbReference type="SUPFAM" id="SSF51735">
    <property type="entry name" value="NAD(P)-binding Rossmann-fold domains"/>
    <property type="match status" value="1"/>
</dbReference>
<dbReference type="InterPro" id="IPR001509">
    <property type="entry name" value="Epimerase_deHydtase"/>
</dbReference>
<accession>A0A542X823</accession>
<evidence type="ECO:0000313" key="3">
    <source>
        <dbReference type="Proteomes" id="UP000318336"/>
    </source>
</evidence>
<dbReference type="OrthoDB" id="9795501at2"/>
<proteinExistence type="predicted"/>
<dbReference type="Gene3D" id="3.40.50.720">
    <property type="entry name" value="NAD(P)-binding Rossmann-like Domain"/>
    <property type="match status" value="1"/>
</dbReference>
<dbReference type="EMBL" id="VFOK01000001">
    <property type="protein sequence ID" value="TQL31997.1"/>
    <property type="molecule type" value="Genomic_DNA"/>
</dbReference>
<feature type="domain" description="NAD-dependent epimerase/dehydratase" evidence="1">
    <location>
        <begin position="5"/>
        <end position="231"/>
    </location>
</feature>
<name>A0A542X823_9MICO</name>
<dbReference type="PANTHER" id="PTHR43245">
    <property type="entry name" value="BIFUNCTIONAL POLYMYXIN RESISTANCE PROTEIN ARNA"/>
    <property type="match status" value="1"/>
</dbReference>
<dbReference type="InterPro" id="IPR050177">
    <property type="entry name" value="Lipid_A_modif_metabolic_enz"/>
</dbReference>
<keyword evidence="3" id="KW-1185">Reference proteome</keyword>
<organism evidence="2 3">
    <name type="scientific">Barrientosiimonas humi</name>
    <dbReference type="NCBI Taxonomy" id="999931"/>
    <lineage>
        <taxon>Bacteria</taxon>
        <taxon>Bacillati</taxon>
        <taxon>Actinomycetota</taxon>
        <taxon>Actinomycetes</taxon>
        <taxon>Micrococcales</taxon>
        <taxon>Dermacoccaceae</taxon>
        <taxon>Barrientosiimonas</taxon>
    </lineage>
</organism>
<dbReference type="Proteomes" id="UP000318336">
    <property type="component" value="Unassembled WGS sequence"/>
</dbReference>
<comment type="caution">
    <text evidence="2">The sequence shown here is derived from an EMBL/GenBank/DDBJ whole genome shotgun (WGS) entry which is preliminary data.</text>
</comment>